<dbReference type="InterPro" id="IPR011256">
    <property type="entry name" value="Reg_factor_effector_dom_sf"/>
</dbReference>
<dbReference type="PANTHER" id="PTHR36444:SF3">
    <property type="entry name" value="TRANSCRIPTIONAL ACTIVATOR, PUTATIVE-RELATED"/>
    <property type="match status" value="1"/>
</dbReference>
<sequence length="153" mass="17611">MAYEVKAFVELTVIGEARFYESMEEAQENIPKFWDEFNRSGKNKQLEKLADDKFNGFFGVCFPKGTGTDYMIAVSSEQKTEEWEVNTIPAGNYLKFEAIGPVPREIQRVTNEAYEVIIPASQHDLRHAPEFEFYPAGNLKAKDYVTEIWIPVE</sequence>
<gene>
    <name evidence="2" type="ORF">ERX29_10360</name>
</gene>
<accession>A0A4R6BS30</accession>
<dbReference type="Pfam" id="PF14526">
    <property type="entry name" value="Cass2"/>
    <property type="match status" value="1"/>
</dbReference>
<evidence type="ECO:0000259" key="1">
    <source>
        <dbReference type="SMART" id="SM00871"/>
    </source>
</evidence>
<dbReference type="EMBL" id="SCWB01000023">
    <property type="protein sequence ID" value="TDM05201.1"/>
    <property type="molecule type" value="Genomic_DNA"/>
</dbReference>
<proteinExistence type="predicted"/>
<dbReference type="OrthoDB" id="9801123at2"/>
<evidence type="ECO:0000313" key="3">
    <source>
        <dbReference type="Proteomes" id="UP000294802"/>
    </source>
</evidence>
<organism evidence="2 3">
    <name type="scientific">Macrococcus lamae</name>
    <dbReference type="NCBI Taxonomy" id="198484"/>
    <lineage>
        <taxon>Bacteria</taxon>
        <taxon>Bacillati</taxon>
        <taxon>Bacillota</taxon>
        <taxon>Bacilli</taxon>
        <taxon>Bacillales</taxon>
        <taxon>Staphylococcaceae</taxon>
        <taxon>Macrococcus</taxon>
    </lineage>
</organism>
<comment type="caution">
    <text evidence="2">The sequence shown here is derived from an EMBL/GenBank/DDBJ whole genome shotgun (WGS) entry which is preliminary data.</text>
</comment>
<dbReference type="Proteomes" id="UP000294802">
    <property type="component" value="Unassembled WGS sequence"/>
</dbReference>
<dbReference type="PANTHER" id="PTHR36444">
    <property type="entry name" value="TRANSCRIPTIONAL REGULATOR PROTEIN YOBU-RELATED"/>
    <property type="match status" value="1"/>
</dbReference>
<dbReference type="InterPro" id="IPR029441">
    <property type="entry name" value="Cass2"/>
</dbReference>
<name>A0A4R6BS30_9STAP</name>
<dbReference type="AlphaFoldDB" id="A0A4R6BS30"/>
<keyword evidence="3" id="KW-1185">Reference proteome</keyword>
<dbReference type="InterPro" id="IPR053182">
    <property type="entry name" value="YobU-like_regulator"/>
</dbReference>
<protein>
    <submittedName>
        <fullName evidence="2">AraC family transcriptional regulator</fullName>
    </submittedName>
</protein>
<dbReference type="SMART" id="SM00871">
    <property type="entry name" value="AraC_E_bind"/>
    <property type="match status" value="1"/>
</dbReference>
<reference evidence="2 3" key="1">
    <citation type="submission" date="2019-01" db="EMBL/GenBank/DDBJ databases">
        <title>Draft genome sequences of the type strains of six Macrococcus species.</title>
        <authorList>
            <person name="Mazhar S."/>
            <person name="Altermann E."/>
            <person name="Hill C."/>
            <person name="Mcauliffe O."/>
        </authorList>
    </citation>
    <scope>NUCLEOTIDE SEQUENCE [LARGE SCALE GENOMIC DNA]</scope>
    <source>
        <strain evidence="2 3">CCM4815</strain>
    </source>
</reference>
<feature type="domain" description="AraC effector-binding" evidence="1">
    <location>
        <begin position="1"/>
        <end position="153"/>
    </location>
</feature>
<dbReference type="SUPFAM" id="SSF55136">
    <property type="entry name" value="Probable bacterial effector-binding domain"/>
    <property type="match status" value="1"/>
</dbReference>
<evidence type="ECO:0000313" key="2">
    <source>
        <dbReference type="EMBL" id="TDM05201.1"/>
    </source>
</evidence>
<dbReference type="Gene3D" id="3.20.80.10">
    <property type="entry name" value="Regulatory factor, effector binding domain"/>
    <property type="match status" value="1"/>
</dbReference>
<dbReference type="RefSeq" id="WP_133444601.1">
    <property type="nucleotide sequence ID" value="NZ_SCWB01000023.1"/>
</dbReference>
<dbReference type="InterPro" id="IPR010499">
    <property type="entry name" value="AraC_E-bd"/>
</dbReference>